<proteinExistence type="predicted"/>
<evidence type="ECO:0000313" key="1">
    <source>
        <dbReference type="EMBL" id="GAA1412173.1"/>
    </source>
</evidence>
<reference evidence="1 2" key="1">
    <citation type="journal article" date="2019" name="Int. J. Syst. Evol. Microbiol.">
        <title>The Global Catalogue of Microorganisms (GCM) 10K type strain sequencing project: providing services to taxonomists for standard genome sequencing and annotation.</title>
        <authorList>
            <consortium name="The Broad Institute Genomics Platform"/>
            <consortium name="The Broad Institute Genome Sequencing Center for Infectious Disease"/>
            <person name="Wu L."/>
            <person name="Ma J."/>
        </authorList>
    </citation>
    <scope>NUCLEOTIDE SEQUENCE [LARGE SCALE GENOMIC DNA]</scope>
    <source>
        <strain evidence="1 2">JCM 12393</strain>
    </source>
</reference>
<evidence type="ECO:0000313" key="2">
    <source>
        <dbReference type="Proteomes" id="UP001499863"/>
    </source>
</evidence>
<sequence>MSSNPVSGIPALTVTVHTQEGGGVVGELLGYGLLTSKGTVLVPDPPEALANPWRRFSARISPPPGSGENGAVVPVGGVSMAALEGDGITTAAAVLTLVWDEPFAVATVSVTSARLAEALLRNHGDQWATYAELGFRVVRPEAVGPPDTWWRKAPEAETGVTGSAGDYAKGTCCSSRVCCRAPSRKAADAGPAAA</sequence>
<accession>A0ABN1YLD9</accession>
<protein>
    <submittedName>
        <fullName evidence="1">Uncharacterized protein</fullName>
    </submittedName>
</protein>
<gene>
    <name evidence="1" type="ORF">GCM10009639_64340</name>
</gene>
<dbReference type="EMBL" id="BAAAKJ010000427">
    <property type="protein sequence ID" value="GAA1412173.1"/>
    <property type="molecule type" value="Genomic_DNA"/>
</dbReference>
<organism evidence="1 2">
    <name type="scientific">Kitasatospora putterlickiae</name>
    <dbReference type="NCBI Taxonomy" id="221725"/>
    <lineage>
        <taxon>Bacteria</taxon>
        <taxon>Bacillati</taxon>
        <taxon>Actinomycetota</taxon>
        <taxon>Actinomycetes</taxon>
        <taxon>Kitasatosporales</taxon>
        <taxon>Streptomycetaceae</taxon>
        <taxon>Kitasatospora</taxon>
    </lineage>
</organism>
<keyword evidence="2" id="KW-1185">Reference proteome</keyword>
<dbReference type="Proteomes" id="UP001499863">
    <property type="component" value="Unassembled WGS sequence"/>
</dbReference>
<comment type="caution">
    <text evidence="1">The sequence shown here is derived from an EMBL/GenBank/DDBJ whole genome shotgun (WGS) entry which is preliminary data.</text>
</comment>
<name>A0ABN1YLD9_9ACTN</name>
<dbReference type="RefSeq" id="WP_344344135.1">
    <property type="nucleotide sequence ID" value="NZ_BAAAKJ010000427.1"/>
</dbReference>